<dbReference type="PANTHER" id="PTHR43244">
    <property type="match status" value="1"/>
</dbReference>
<dbReference type="Proteomes" id="UP000568380">
    <property type="component" value="Unassembled WGS sequence"/>
</dbReference>
<name>A0A7W8A1Z6_9ACTN</name>
<evidence type="ECO:0000313" key="3">
    <source>
        <dbReference type="EMBL" id="MBB5078030.1"/>
    </source>
</evidence>
<feature type="domain" description="Luciferase-like" evidence="2">
    <location>
        <begin position="16"/>
        <end position="293"/>
    </location>
</feature>
<dbReference type="InterPro" id="IPR022526">
    <property type="entry name" value="F420_Rv3093c"/>
</dbReference>
<dbReference type="SUPFAM" id="SSF51679">
    <property type="entry name" value="Bacterial luciferase-like"/>
    <property type="match status" value="1"/>
</dbReference>
<dbReference type="NCBIfam" id="TIGR03841">
    <property type="entry name" value="F420_Rv3093c"/>
    <property type="match status" value="1"/>
</dbReference>
<sequence length="321" mass="33126">MSGLLSVSLGLWQDRPAEEALATARAADALGYPSLWVGEMATYDAFALATAIGLATGRIGLTVGPLAVTVRDPMTIAMGAASVAALTGRQVDVALGTSSPLVVEGWHGRSRARSAVALRESVEALRPLLDGERSAFTGESLSSNGYRLRLPAPRSRLTVAAFGPSAVRTAARADRMVLNLITPASAGRLAAQVRALNPGISVAAWVSAAVDPDREAVDRIRRAVVGYLPAPGYGEMFAEAGFADVVAYARTGPHPRDLLAAVPDDLVASVSLLGDADTVTTRLSAYAEAGVDEVALVPVSTDRDPAGTTTLKTLAPHIPGP</sequence>
<dbReference type="PANTHER" id="PTHR43244:SF1">
    <property type="entry name" value="5,10-METHYLENETETRAHYDROMETHANOPTERIN REDUCTASE"/>
    <property type="match status" value="1"/>
</dbReference>
<protein>
    <submittedName>
        <fullName evidence="3">Putative F420-dependent oxidoreductase</fullName>
    </submittedName>
</protein>
<dbReference type="Gene3D" id="3.20.20.30">
    <property type="entry name" value="Luciferase-like domain"/>
    <property type="match status" value="1"/>
</dbReference>
<comment type="caution">
    <text evidence="3">The sequence shown here is derived from an EMBL/GenBank/DDBJ whole genome shotgun (WGS) entry which is preliminary data.</text>
</comment>
<dbReference type="Pfam" id="PF00296">
    <property type="entry name" value="Bac_luciferase"/>
    <property type="match status" value="1"/>
</dbReference>
<dbReference type="InterPro" id="IPR036661">
    <property type="entry name" value="Luciferase-like_sf"/>
</dbReference>
<dbReference type="RefSeq" id="WP_184962396.1">
    <property type="nucleotide sequence ID" value="NZ_JACHIN010000004.1"/>
</dbReference>
<reference evidence="3 4" key="1">
    <citation type="submission" date="2020-08" db="EMBL/GenBank/DDBJ databases">
        <title>Genomic Encyclopedia of Type Strains, Phase IV (KMG-IV): sequencing the most valuable type-strain genomes for metagenomic binning, comparative biology and taxonomic classification.</title>
        <authorList>
            <person name="Goeker M."/>
        </authorList>
    </citation>
    <scope>NUCLEOTIDE SEQUENCE [LARGE SCALE GENOMIC DNA]</scope>
    <source>
        <strain evidence="3 4">DSM 45385</strain>
    </source>
</reference>
<dbReference type="InterPro" id="IPR050564">
    <property type="entry name" value="F420-G6PD/mer"/>
</dbReference>
<organism evidence="3 4">
    <name type="scientific">Nonomuraea endophytica</name>
    <dbReference type="NCBI Taxonomy" id="714136"/>
    <lineage>
        <taxon>Bacteria</taxon>
        <taxon>Bacillati</taxon>
        <taxon>Actinomycetota</taxon>
        <taxon>Actinomycetes</taxon>
        <taxon>Streptosporangiales</taxon>
        <taxon>Streptosporangiaceae</taxon>
        <taxon>Nonomuraea</taxon>
    </lineage>
</organism>
<evidence type="ECO:0000256" key="1">
    <source>
        <dbReference type="ARBA" id="ARBA00023002"/>
    </source>
</evidence>
<evidence type="ECO:0000259" key="2">
    <source>
        <dbReference type="Pfam" id="PF00296"/>
    </source>
</evidence>
<gene>
    <name evidence="3" type="ORF">HNR40_003505</name>
</gene>
<dbReference type="GO" id="GO:0016705">
    <property type="term" value="F:oxidoreductase activity, acting on paired donors, with incorporation or reduction of molecular oxygen"/>
    <property type="evidence" value="ECO:0007669"/>
    <property type="project" value="InterPro"/>
</dbReference>
<dbReference type="InterPro" id="IPR011251">
    <property type="entry name" value="Luciferase-like_dom"/>
</dbReference>
<dbReference type="EMBL" id="JACHIN010000004">
    <property type="protein sequence ID" value="MBB5078030.1"/>
    <property type="molecule type" value="Genomic_DNA"/>
</dbReference>
<proteinExistence type="predicted"/>
<dbReference type="AlphaFoldDB" id="A0A7W8A1Z6"/>
<accession>A0A7W8A1Z6</accession>
<keyword evidence="4" id="KW-1185">Reference proteome</keyword>
<evidence type="ECO:0000313" key="4">
    <source>
        <dbReference type="Proteomes" id="UP000568380"/>
    </source>
</evidence>
<keyword evidence="1" id="KW-0560">Oxidoreductase</keyword>